<evidence type="ECO:0000256" key="1">
    <source>
        <dbReference type="SAM" id="MobiDB-lite"/>
    </source>
</evidence>
<feature type="compositionally biased region" description="Basic and acidic residues" evidence="1">
    <location>
        <begin position="17"/>
        <end position="30"/>
    </location>
</feature>
<name>A0A5D2M6Z4_GOSTO</name>
<feature type="region of interest" description="Disordered" evidence="1">
    <location>
        <begin position="122"/>
        <end position="147"/>
    </location>
</feature>
<feature type="compositionally biased region" description="Basic and acidic residues" evidence="1">
    <location>
        <begin position="138"/>
        <end position="147"/>
    </location>
</feature>
<protein>
    <submittedName>
        <fullName evidence="2">Uncharacterized protein</fullName>
    </submittedName>
</protein>
<feature type="region of interest" description="Disordered" evidence="1">
    <location>
        <begin position="1"/>
        <end position="40"/>
    </location>
</feature>
<dbReference type="AlphaFoldDB" id="A0A5D2M6Z4"/>
<dbReference type="EMBL" id="CM017623">
    <property type="protein sequence ID" value="TYH87102.1"/>
    <property type="molecule type" value="Genomic_DNA"/>
</dbReference>
<evidence type="ECO:0000313" key="3">
    <source>
        <dbReference type="Proteomes" id="UP000322667"/>
    </source>
</evidence>
<proteinExistence type="predicted"/>
<sequence>MGSKVSSPRVKNGSGLGEREKSTKPSERVEANINCSKGNKRDGYAKKALFYVKNMIERCACKLKIKKYIGKSGRSNSKKKSPMERSCCACISSEKRTQLTNNLFKMKTFSLKVGGGHDHGGSKANNINGCNNGGGNHGKGDTDKKQM</sequence>
<dbReference type="Proteomes" id="UP000322667">
    <property type="component" value="Chromosome D01"/>
</dbReference>
<evidence type="ECO:0000313" key="2">
    <source>
        <dbReference type="EMBL" id="TYH87102.1"/>
    </source>
</evidence>
<organism evidence="2 3">
    <name type="scientific">Gossypium tomentosum</name>
    <name type="common">Hawaiian cotton</name>
    <name type="synonym">Gossypium sandvicense</name>
    <dbReference type="NCBI Taxonomy" id="34277"/>
    <lineage>
        <taxon>Eukaryota</taxon>
        <taxon>Viridiplantae</taxon>
        <taxon>Streptophyta</taxon>
        <taxon>Embryophyta</taxon>
        <taxon>Tracheophyta</taxon>
        <taxon>Spermatophyta</taxon>
        <taxon>Magnoliopsida</taxon>
        <taxon>eudicotyledons</taxon>
        <taxon>Gunneridae</taxon>
        <taxon>Pentapetalae</taxon>
        <taxon>rosids</taxon>
        <taxon>malvids</taxon>
        <taxon>Malvales</taxon>
        <taxon>Malvaceae</taxon>
        <taxon>Malvoideae</taxon>
        <taxon>Gossypium</taxon>
    </lineage>
</organism>
<accession>A0A5D2M6Z4</accession>
<reference evidence="2 3" key="1">
    <citation type="submission" date="2019-07" db="EMBL/GenBank/DDBJ databases">
        <title>WGS assembly of Gossypium tomentosum.</title>
        <authorList>
            <person name="Chen Z.J."/>
            <person name="Sreedasyam A."/>
            <person name="Ando A."/>
            <person name="Song Q."/>
            <person name="De L."/>
            <person name="Hulse-Kemp A."/>
            <person name="Ding M."/>
            <person name="Ye W."/>
            <person name="Kirkbride R."/>
            <person name="Jenkins J."/>
            <person name="Plott C."/>
            <person name="Lovell J."/>
            <person name="Lin Y.-M."/>
            <person name="Vaughn R."/>
            <person name="Liu B."/>
            <person name="Li W."/>
            <person name="Simpson S."/>
            <person name="Scheffler B."/>
            <person name="Saski C."/>
            <person name="Grover C."/>
            <person name="Hu G."/>
            <person name="Conover J."/>
            <person name="Carlson J."/>
            <person name="Shu S."/>
            <person name="Boston L."/>
            <person name="Williams M."/>
            <person name="Peterson D."/>
            <person name="Mcgee K."/>
            <person name="Jones D."/>
            <person name="Wendel J."/>
            <person name="Stelly D."/>
            <person name="Grimwood J."/>
            <person name="Schmutz J."/>
        </authorList>
    </citation>
    <scope>NUCLEOTIDE SEQUENCE [LARGE SCALE GENOMIC DNA]</scope>
    <source>
        <strain evidence="2">7179.01</strain>
    </source>
</reference>
<gene>
    <name evidence="2" type="ORF">ES332_D01G092800v1</name>
</gene>
<keyword evidence="3" id="KW-1185">Reference proteome</keyword>